<feature type="compositionally biased region" description="Basic and acidic residues" evidence="1">
    <location>
        <begin position="201"/>
        <end position="214"/>
    </location>
</feature>
<organism evidence="2 3">
    <name type="scientific">Haematococcus lacustris</name>
    <name type="common">Green alga</name>
    <name type="synonym">Haematococcus pluvialis</name>
    <dbReference type="NCBI Taxonomy" id="44745"/>
    <lineage>
        <taxon>Eukaryota</taxon>
        <taxon>Viridiplantae</taxon>
        <taxon>Chlorophyta</taxon>
        <taxon>core chlorophytes</taxon>
        <taxon>Chlorophyceae</taxon>
        <taxon>CS clade</taxon>
        <taxon>Chlamydomonadales</taxon>
        <taxon>Haematococcaceae</taxon>
        <taxon>Haematococcus</taxon>
    </lineage>
</organism>
<evidence type="ECO:0000313" key="2">
    <source>
        <dbReference type="EMBL" id="GFH19012.1"/>
    </source>
</evidence>
<feature type="region of interest" description="Disordered" evidence="1">
    <location>
        <begin position="302"/>
        <end position="355"/>
    </location>
</feature>
<feature type="region of interest" description="Disordered" evidence="1">
    <location>
        <begin position="24"/>
        <end position="83"/>
    </location>
</feature>
<keyword evidence="3" id="KW-1185">Reference proteome</keyword>
<reference evidence="2 3" key="1">
    <citation type="submission" date="2020-02" db="EMBL/GenBank/DDBJ databases">
        <title>Draft genome sequence of Haematococcus lacustris strain NIES-144.</title>
        <authorList>
            <person name="Morimoto D."/>
            <person name="Nakagawa S."/>
            <person name="Yoshida T."/>
            <person name="Sawayama S."/>
        </authorList>
    </citation>
    <scope>NUCLEOTIDE SEQUENCE [LARGE SCALE GENOMIC DNA]</scope>
    <source>
        <strain evidence="2 3">NIES-144</strain>
    </source>
</reference>
<feature type="region of interest" description="Disordered" evidence="1">
    <location>
        <begin position="184"/>
        <end position="230"/>
    </location>
</feature>
<dbReference type="AlphaFoldDB" id="A0A699ZST8"/>
<comment type="caution">
    <text evidence="2">The sequence shown here is derived from an EMBL/GenBank/DDBJ whole genome shotgun (WGS) entry which is preliminary data.</text>
</comment>
<gene>
    <name evidence="2" type="ORF">HaLaN_15897</name>
</gene>
<dbReference type="InterPro" id="IPR009057">
    <property type="entry name" value="Homeodomain-like_sf"/>
</dbReference>
<evidence type="ECO:0000313" key="3">
    <source>
        <dbReference type="Proteomes" id="UP000485058"/>
    </source>
</evidence>
<feature type="compositionally biased region" description="Basic and acidic residues" evidence="1">
    <location>
        <begin position="302"/>
        <end position="313"/>
    </location>
</feature>
<accession>A0A699ZST8</accession>
<feature type="compositionally biased region" description="Low complexity" evidence="1">
    <location>
        <begin position="26"/>
        <end position="45"/>
    </location>
</feature>
<feature type="compositionally biased region" description="Low complexity" evidence="1">
    <location>
        <begin position="321"/>
        <end position="331"/>
    </location>
</feature>
<sequence>MVSIGAPGGQPVAVAGTLEELGSGGRQAALSGGAGAATPLASAGATSHTPASALLPRGRPAGPGRALDRAGGDQLASTQPLAPSGAADTLAAIRARYQPQPLQAGLRTPAGQCLRPWDEFELPLFFEGEGCSQGQQRRARQQPQWQEAADLLDFGCSSQQHHPGPDQPLAQLPEEQSGAPRLLEQPAQGPIPRLSGQLPLDTDHTQQMEQHEQEEQQLEEQPGHEQEEQQPLAVPALKQGLVRNSAASKPRHSEAEDEWDSSQVQALTAAYHSVDPTHPRFWQEVAAQVPGRTAAECFSRMFDRHKTPEEKSRVPRPKRLAAAAAPGSESSSSDDDGDLSAAILRAQGPAPGLGRKLTLAQTLRFSREQHRSATLGRLAEAGAGADHTQLPPELLEALDNKEHTD</sequence>
<feature type="region of interest" description="Disordered" evidence="1">
    <location>
        <begin position="368"/>
        <end position="405"/>
    </location>
</feature>
<feature type="non-terminal residue" evidence="2">
    <location>
        <position position="405"/>
    </location>
</feature>
<evidence type="ECO:0008006" key="4">
    <source>
        <dbReference type="Google" id="ProtNLM"/>
    </source>
</evidence>
<evidence type="ECO:0000256" key="1">
    <source>
        <dbReference type="SAM" id="MobiDB-lite"/>
    </source>
</evidence>
<name>A0A699ZST8_HAELA</name>
<dbReference type="Proteomes" id="UP000485058">
    <property type="component" value="Unassembled WGS sequence"/>
</dbReference>
<dbReference type="SUPFAM" id="SSF46689">
    <property type="entry name" value="Homeodomain-like"/>
    <property type="match status" value="1"/>
</dbReference>
<dbReference type="Gene3D" id="1.10.10.60">
    <property type="entry name" value="Homeodomain-like"/>
    <property type="match status" value="1"/>
</dbReference>
<protein>
    <recommendedName>
        <fullName evidence="4">Myb-like domain-containing protein</fullName>
    </recommendedName>
</protein>
<proteinExistence type="predicted"/>
<dbReference type="EMBL" id="BLLF01001391">
    <property type="protein sequence ID" value="GFH19012.1"/>
    <property type="molecule type" value="Genomic_DNA"/>
</dbReference>